<proteinExistence type="predicted"/>
<name>A0ABS2DI96_9BACI</name>
<sequence length="116" mass="13402">MEEKKQNNRVAAFHKKEENENVILNKSNIGQSGNSDVDVNVNIEIETISIAYAMLCSMWARNQMTDVEFERALDKFDELRDRKSDKSNEGQSSKSSNVSRNNKKDSVMNNKRLFRL</sequence>
<dbReference type="Proteomes" id="UP001518925">
    <property type="component" value="Unassembled WGS sequence"/>
</dbReference>
<keyword evidence="3" id="KW-1185">Reference proteome</keyword>
<dbReference type="EMBL" id="JAFELM010000030">
    <property type="protein sequence ID" value="MBM6618205.1"/>
    <property type="molecule type" value="Genomic_DNA"/>
</dbReference>
<protein>
    <submittedName>
        <fullName evidence="2">Uncharacterized protein</fullName>
    </submittedName>
</protein>
<gene>
    <name evidence="2" type="ORF">JR050_11100</name>
</gene>
<evidence type="ECO:0000313" key="2">
    <source>
        <dbReference type="EMBL" id="MBM6618205.1"/>
    </source>
</evidence>
<accession>A0ABS2DI96</accession>
<feature type="region of interest" description="Disordered" evidence="1">
    <location>
        <begin position="78"/>
        <end position="116"/>
    </location>
</feature>
<feature type="compositionally biased region" description="Basic and acidic residues" evidence="1">
    <location>
        <begin position="78"/>
        <end position="88"/>
    </location>
</feature>
<dbReference type="RefSeq" id="WP_204203560.1">
    <property type="nucleotide sequence ID" value="NZ_JAFELM010000030.1"/>
</dbReference>
<evidence type="ECO:0000256" key="1">
    <source>
        <dbReference type="SAM" id="MobiDB-lite"/>
    </source>
</evidence>
<reference evidence="2 3" key="1">
    <citation type="submission" date="2021-02" db="EMBL/GenBank/DDBJ databases">
        <title>Bacillus sp. RD4P76, an endophyte from a halophyte.</title>
        <authorList>
            <person name="Sun J.-Q."/>
        </authorList>
    </citation>
    <scope>NUCLEOTIDE SEQUENCE [LARGE SCALE GENOMIC DNA]</scope>
    <source>
        <strain evidence="2 3">RD4P76</strain>
    </source>
</reference>
<organism evidence="2 3">
    <name type="scientific">Bacillus suaedaesalsae</name>
    <dbReference type="NCBI Taxonomy" id="2810349"/>
    <lineage>
        <taxon>Bacteria</taxon>
        <taxon>Bacillati</taxon>
        <taxon>Bacillota</taxon>
        <taxon>Bacilli</taxon>
        <taxon>Bacillales</taxon>
        <taxon>Bacillaceae</taxon>
        <taxon>Bacillus</taxon>
    </lineage>
</organism>
<evidence type="ECO:0000313" key="3">
    <source>
        <dbReference type="Proteomes" id="UP001518925"/>
    </source>
</evidence>
<comment type="caution">
    <text evidence="2">The sequence shown here is derived from an EMBL/GenBank/DDBJ whole genome shotgun (WGS) entry which is preliminary data.</text>
</comment>